<protein>
    <recommendedName>
        <fullName evidence="4">DUF659 domain-containing protein</fullName>
    </recommendedName>
</protein>
<evidence type="ECO:0000313" key="3">
    <source>
        <dbReference type="Proteomes" id="UP000002640"/>
    </source>
</evidence>
<evidence type="ECO:0008006" key="4">
    <source>
        <dbReference type="Google" id="ProtNLM"/>
    </source>
</evidence>
<keyword evidence="3" id="KW-1185">Reference proteome</keyword>
<gene>
    <name evidence="2" type="ORF">PHYSODRAFT_297618</name>
</gene>
<name>G4YZR7_PHYSP</name>
<organism evidence="2 3">
    <name type="scientific">Phytophthora sojae (strain P6497)</name>
    <name type="common">Soybean stem and root rot agent</name>
    <name type="synonym">Phytophthora megasperma f. sp. glycines</name>
    <dbReference type="NCBI Taxonomy" id="1094619"/>
    <lineage>
        <taxon>Eukaryota</taxon>
        <taxon>Sar</taxon>
        <taxon>Stramenopiles</taxon>
        <taxon>Oomycota</taxon>
        <taxon>Peronosporomycetes</taxon>
        <taxon>Peronosporales</taxon>
        <taxon>Peronosporaceae</taxon>
        <taxon>Phytophthora</taxon>
    </lineage>
</organism>
<proteinExistence type="predicted"/>
<feature type="region of interest" description="Disordered" evidence="1">
    <location>
        <begin position="80"/>
        <end position="100"/>
    </location>
</feature>
<dbReference type="Proteomes" id="UP000002640">
    <property type="component" value="Unassembled WGS sequence"/>
</dbReference>
<accession>G4YZR7</accession>
<dbReference type="AlphaFoldDB" id="G4YZR7"/>
<dbReference type="RefSeq" id="XP_009521580.1">
    <property type="nucleotide sequence ID" value="XM_009523285.1"/>
</dbReference>
<dbReference type="GeneID" id="20641508"/>
<dbReference type="KEGG" id="psoj:PHYSODRAFT_297618"/>
<feature type="region of interest" description="Disordered" evidence="1">
    <location>
        <begin position="1"/>
        <end position="23"/>
    </location>
</feature>
<dbReference type="STRING" id="1094619.G4YZR7"/>
<reference evidence="2 3" key="1">
    <citation type="journal article" date="2006" name="Science">
        <title>Phytophthora genome sequences uncover evolutionary origins and mechanisms of pathogenesis.</title>
        <authorList>
            <person name="Tyler B.M."/>
            <person name="Tripathy S."/>
            <person name="Zhang X."/>
            <person name="Dehal P."/>
            <person name="Jiang R.H."/>
            <person name="Aerts A."/>
            <person name="Arredondo F.D."/>
            <person name="Baxter L."/>
            <person name="Bensasson D."/>
            <person name="Beynon J.L."/>
            <person name="Chapman J."/>
            <person name="Damasceno C.M."/>
            <person name="Dorrance A.E."/>
            <person name="Dou D."/>
            <person name="Dickerman A.W."/>
            <person name="Dubchak I.L."/>
            <person name="Garbelotto M."/>
            <person name="Gijzen M."/>
            <person name="Gordon S.G."/>
            <person name="Govers F."/>
            <person name="Grunwald N.J."/>
            <person name="Huang W."/>
            <person name="Ivors K.L."/>
            <person name="Jones R.W."/>
            <person name="Kamoun S."/>
            <person name="Krampis K."/>
            <person name="Lamour K.H."/>
            <person name="Lee M.K."/>
            <person name="McDonald W.H."/>
            <person name="Medina M."/>
            <person name="Meijer H.J."/>
            <person name="Nordberg E.K."/>
            <person name="Maclean D.J."/>
            <person name="Ospina-Giraldo M.D."/>
            <person name="Morris P.F."/>
            <person name="Phuntumart V."/>
            <person name="Putnam N.H."/>
            <person name="Rash S."/>
            <person name="Rose J.K."/>
            <person name="Sakihama Y."/>
            <person name="Salamov A.A."/>
            <person name="Savidor A."/>
            <person name="Scheuring C.F."/>
            <person name="Smith B.M."/>
            <person name="Sobral B.W."/>
            <person name="Terry A."/>
            <person name="Torto-Alalibo T.A."/>
            <person name="Win J."/>
            <person name="Xu Z."/>
            <person name="Zhang H."/>
            <person name="Grigoriev I.V."/>
            <person name="Rokhsar D.S."/>
            <person name="Boore J.L."/>
        </authorList>
    </citation>
    <scope>NUCLEOTIDE SEQUENCE [LARGE SCALE GENOMIC DNA]</scope>
    <source>
        <strain evidence="2 3">P6497</strain>
    </source>
</reference>
<feature type="compositionally biased region" description="Basic and acidic residues" evidence="1">
    <location>
        <begin position="1"/>
        <end position="11"/>
    </location>
</feature>
<dbReference type="InParanoid" id="G4YZR7"/>
<dbReference type="EMBL" id="JH159152">
    <property type="protein sequence ID" value="EGZ26292.1"/>
    <property type="molecule type" value="Genomic_DNA"/>
</dbReference>
<evidence type="ECO:0000313" key="2">
    <source>
        <dbReference type="EMBL" id="EGZ26292.1"/>
    </source>
</evidence>
<evidence type="ECO:0000256" key="1">
    <source>
        <dbReference type="SAM" id="MobiDB-lite"/>
    </source>
</evidence>
<sequence length="347" mass="38512">MDLLPELRDEQAGASKRGRSPSALSTNFYRLNEKMQQDDVADATIPFPTHVHGRKEAWEKHLAGCVHYVGAIGNVFQSVESEGEPGEHGRTTKSQSTSPPEFTLAEKLLRLLVFLNARCGVPGAMRHRHLIGGRVLDEYADLHSVEQRDNVRSVQNRSGGKVNFLSDVWETIAKMHVLGCMASLFGRVMTYGLRPAGDRHDGIAIAQQMEGVLEELLASECGRARRILALRYPNIAFVYCFAHDINNLAKAVLKTVFKQVSDDAAGAAGFFNTSTSKWLACFASLLRARGALKDMVFSYRNSSELTDKLRVLGDAGFWAKLQSAEEIARPLCATSFRLQRDEKRVLM</sequence>